<feature type="compositionally biased region" description="Basic residues" evidence="1">
    <location>
        <begin position="55"/>
        <end position="64"/>
    </location>
</feature>
<proteinExistence type="predicted"/>
<comment type="caution">
    <text evidence="2">The sequence shown here is derived from an EMBL/GenBank/DDBJ whole genome shotgun (WGS) entry which is preliminary data.</text>
</comment>
<reference evidence="2 3" key="1">
    <citation type="journal article" date="2020" name="ISME J.">
        <title>Uncovering the hidden diversity of litter-decomposition mechanisms in mushroom-forming fungi.</title>
        <authorList>
            <person name="Floudas D."/>
            <person name="Bentzer J."/>
            <person name="Ahren D."/>
            <person name="Johansson T."/>
            <person name="Persson P."/>
            <person name="Tunlid A."/>
        </authorList>
    </citation>
    <scope>NUCLEOTIDE SEQUENCE [LARGE SCALE GENOMIC DNA]</scope>
    <source>
        <strain evidence="2 3">CBS 406.79</strain>
    </source>
</reference>
<sequence>MINRVTAWPSPSTCSTLSIFLPSTHDLRIPLLKSMDIEDDSDEYVEQTRLQRSLRNSRHSKRRKTEIQDDSSSEEIVVPEVSFEPLLDEIEDLVEDEDGSAESDYGFESVVSELLPEYLQTRKDRSMEDLERDDFGVLLRRLTRSEITSIIDSHSERADTGSMTVPEAIALRKLKVERERRRASLPSPKILAPPEGVVEGIENISSAPPDPETVDALAAIRKTPYESSFASRLYGLHARTLGVIYVDWDTKTPWMDLMEDIREHYQLLHPNRDPVNETRSAIMYTSLQSAHLDQVHDLLTRSFWQGIDVSDSLEHSPGKMYRGRVL</sequence>
<protein>
    <submittedName>
        <fullName evidence="2">Uncharacterized protein</fullName>
    </submittedName>
</protein>
<accession>A0A8H5M7Z8</accession>
<feature type="region of interest" description="Disordered" evidence="1">
    <location>
        <begin position="55"/>
        <end position="74"/>
    </location>
</feature>
<evidence type="ECO:0000313" key="3">
    <source>
        <dbReference type="Proteomes" id="UP000518752"/>
    </source>
</evidence>
<evidence type="ECO:0000313" key="2">
    <source>
        <dbReference type="EMBL" id="KAF5384620.1"/>
    </source>
</evidence>
<dbReference type="AlphaFoldDB" id="A0A8H5M7Z8"/>
<dbReference type="OrthoDB" id="4080456at2759"/>
<dbReference type="Proteomes" id="UP000518752">
    <property type="component" value="Unassembled WGS sequence"/>
</dbReference>
<keyword evidence="3" id="KW-1185">Reference proteome</keyword>
<gene>
    <name evidence="2" type="ORF">D9757_007514</name>
</gene>
<name>A0A8H5M7Z8_9AGAR</name>
<evidence type="ECO:0000256" key="1">
    <source>
        <dbReference type="SAM" id="MobiDB-lite"/>
    </source>
</evidence>
<organism evidence="2 3">
    <name type="scientific">Collybiopsis confluens</name>
    <dbReference type="NCBI Taxonomy" id="2823264"/>
    <lineage>
        <taxon>Eukaryota</taxon>
        <taxon>Fungi</taxon>
        <taxon>Dikarya</taxon>
        <taxon>Basidiomycota</taxon>
        <taxon>Agaricomycotina</taxon>
        <taxon>Agaricomycetes</taxon>
        <taxon>Agaricomycetidae</taxon>
        <taxon>Agaricales</taxon>
        <taxon>Marasmiineae</taxon>
        <taxon>Omphalotaceae</taxon>
        <taxon>Collybiopsis</taxon>
    </lineage>
</organism>
<dbReference type="EMBL" id="JAACJN010000042">
    <property type="protein sequence ID" value="KAF5384620.1"/>
    <property type="molecule type" value="Genomic_DNA"/>
</dbReference>